<organism evidence="3 4">
    <name type="scientific">Thermodesulfovibrio yellowstonii</name>
    <dbReference type="NCBI Taxonomy" id="28262"/>
    <lineage>
        <taxon>Bacteria</taxon>
        <taxon>Pseudomonadati</taxon>
        <taxon>Nitrospirota</taxon>
        <taxon>Thermodesulfovibrionia</taxon>
        <taxon>Thermodesulfovibrionales</taxon>
        <taxon>Thermodesulfovibrionaceae</taxon>
        <taxon>Thermodesulfovibrio</taxon>
    </lineage>
</organism>
<proteinExistence type="predicted"/>
<feature type="chain" id="PRO_5040964010" description="CARDB domain-containing protein" evidence="2">
    <location>
        <begin position="24"/>
        <end position="189"/>
    </location>
</feature>
<comment type="caution">
    <text evidence="3">The sequence shown here is derived from an EMBL/GenBank/DDBJ whole genome shotgun (WGS) entry which is preliminary data.</text>
</comment>
<reference evidence="3" key="1">
    <citation type="submission" date="2022-12" db="EMBL/GenBank/DDBJ databases">
        <title>Reference genome sequencing for broad-spectrum identification of bacterial and archaeal isolates by mass spectrometry.</title>
        <authorList>
            <person name="Sekiguchi Y."/>
            <person name="Tourlousse D.M."/>
        </authorList>
    </citation>
    <scope>NUCLEOTIDE SEQUENCE</scope>
    <source>
        <strain evidence="3">TSL-P1</strain>
    </source>
</reference>
<dbReference type="Gene3D" id="2.60.40.10">
    <property type="entry name" value="Immunoglobulins"/>
    <property type="match status" value="1"/>
</dbReference>
<feature type="region of interest" description="Disordered" evidence="1">
    <location>
        <begin position="163"/>
        <end position="189"/>
    </location>
</feature>
<keyword evidence="2" id="KW-0732">Signal</keyword>
<evidence type="ECO:0000313" key="3">
    <source>
        <dbReference type="EMBL" id="GLI52643.1"/>
    </source>
</evidence>
<evidence type="ECO:0000313" key="4">
    <source>
        <dbReference type="Proteomes" id="UP001144297"/>
    </source>
</evidence>
<evidence type="ECO:0008006" key="5">
    <source>
        <dbReference type="Google" id="ProtNLM"/>
    </source>
</evidence>
<protein>
    <recommendedName>
        <fullName evidence="5">CARDB domain-containing protein</fullName>
    </recommendedName>
</protein>
<name>A0A9W6GCH8_9BACT</name>
<evidence type="ECO:0000256" key="1">
    <source>
        <dbReference type="SAM" id="MobiDB-lite"/>
    </source>
</evidence>
<dbReference type="AlphaFoldDB" id="A0A9W6GCH8"/>
<accession>A0A9W6GCH8</accession>
<sequence length="189" mass="21230">MKKLFTYLSILSLILFVFSLAYAETPPQPKDQLKSPVDKDKLKQIKPIPPPKCPDPAVQRIDFTVVSKTSQFSGKVRITGVVKNMGVEPYISGPNQQAVYLYEIPMGGKANLVATKKFQNLNPGQEITVSYERNWNASSPSEGEFPPSYRVVIAYDPDIRMDSNPKNDDCNMNNNQKERSGTEINALFR</sequence>
<dbReference type="InterPro" id="IPR013783">
    <property type="entry name" value="Ig-like_fold"/>
</dbReference>
<dbReference type="Proteomes" id="UP001144297">
    <property type="component" value="Unassembled WGS sequence"/>
</dbReference>
<feature type="signal peptide" evidence="2">
    <location>
        <begin position="1"/>
        <end position="23"/>
    </location>
</feature>
<evidence type="ECO:0000256" key="2">
    <source>
        <dbReference type="SAM" id="SignalP"/>
    </source>
</evidence>
<gene>
    <name evidence="3" type="ORF">TISLANDTSLP1_03360</name>
</gene>
<dbReference type="EMBL" id="BSDX01000001">
    <property type="protein sequence ID" value="GLI52643.1"/>
    <property type="molecule type" value="Genomic_DNA"/>
</dbReference>
<keyword evidence="4" id="KW-1185">Reference proteome</keyword>